<dbReference type="AlphaFoldDB" id="A0A1I7K7Y4"/>
<dbReference type="STRING" id="392015.SAMN05421543_11435"/>
<protein>
    <submittedName>
        <fullName evidence="1">YqzL-like protein</fullName>
    </submittedName>
</protein>
<name>A0A1I7K7Y4_9BACL</name>
<dbReference type="OrthoDB" id="1650227at2"/>
<dbReference type="Proteomes" id="UP000183508">
    <property type="component" value="Unassembled WGS sequence"/>
</dbReference>
<dbReference type="Pfam" id="PF14006">
    <property type="entry name" value="YqzL"/>
    <property type="match status" value="1"/>
</dbReference>
<evidence type="ECO:0000313" key="1">
    <source>
        <dbReference type="EMBL" id="SFU93516.1"/>
    </source>
</evidence>
<reference evidence="2" key="1">
    <citation type="submission" date="2016-10" db="EMBL/GenBank/DDBJ databases">
        <authorList>
            <person name="Varghese N."/>
        </authorList>
    </citation>
    <scope>NUCLEOTIDE SEQUENCE [LARGE SCALE GENOMIC DNA]</scope>
    <source>
        <strain evidence="2">DSM 17980</strain>
    </source>
</reference>
<dbReference type="InterPro" id="IPR025617">
    <property type="entry name" value="YqzL"/>
</dbReference>
<proteinExistence type="predicted"/>
<accession>A0A1I7K7Y4</accession>
<dbReference type="RefSeq" id="WP_074953639.1">
    <property type="nucleotide sequence ID" value="NZ_FPBV01000014.1"/>
</dbReference>
<gene>
    <name evidence="1" type="ORF">SAMN05421543_11435</name>
</gene>
<dbReference type="EMBL" id="FPBV01000014">
    <property type="protein sequence ID" value="SFU93516.1"/>
    <property type="molecule type" value="Genomic_DNA"/>
</dbReference>
<sequence>MRDFSWRYFTLTGDIDAYLLYKKHEQMIAGRRQPDVEEDDLKPDDPES</sequence>
<organism evidence="1 2">
    <name type="scientific">Alicyclobacillus macrosporangiidus</name>
    <dbReference type="NCBI Taxonomy" id="392015"/>
    <lineage>
        <taxon>Bacteria</taxon>
        <taxon>Bacillati</taxon>
        <taxon>Bacillota</taxon>
        <taxon>Bacilli</taxon>
        <taxon>Bacillales</taxon>
        <taxon>Alicyclobacillaceae</taxon>
        <taxon>Alicyclobacillus</taxon>
    </lineage>
</organism>
<keyword evidence="2" id="KW-1185">Reference proteome</keyword>
<evidence type="ECO:0000313" key="2">
    <source>
        <dbReference type="Proteomes" id="UP000183508"/>
    </source>
</evidence>